<dbReference type="GO" id="GO:0016567">
    <property type="term" value="P:protein ubiquitination"/>
    <property type="evidence" value="ECO:0007669"/>
    <property type="project" value="TreeGrafter"/>
</dbReference>
<keyword evidence="2" id="KW-0812">Transmembrane</keyword>
<dbReference type="Gene3D" id="3.30.40.10">
    <property type="entry name" value="Zinc/RING finger domain, C3HC4 (zinc finger)"/>
    <property type="match status" value="2"/>
</dbReference>
<dbReference type="CDD" id="cd16461">
    <property type="entry name" value="RING-H2_EL5-like"/>
    <property type="match status" value="2"/>
</dbReference>
<feature type="transmembrane region" description="Helical" evidence="2">
    <location>
        <begin position="9"/>
        <end position="33"/>
    </location>
</feature>
<protein>
    <recommendedName>
        <fullName evidence="3">RING-type domain-containing protein</fullName>
    </recommendedName>
</protein>
<dbReference type="InterPro" id="IPR013083">
    <property type="entry name" value="Znf_RING/FYVE/PHD"/>
</dbReference>
<feature type="domain" description="RING-type" evidence="3">
    <location>
        <begin position="236"/>
        <end position="278"/>
    </location>
</feature>
<evidence type="ECO:0000256" key="2">
    <source>
        <dbReference type="SAM" id="Phobius"/>
    </source>
</evidence>
<keyword evidence="1" id="KW-0862">Zinc</keyword>
<feature type="domain" description="RING-type" evidence="3">
    <location>
        <begin position="80"/>
        <end position="122"/>
    </location>
</feature>
<dbReference type="PROSITE" id="PS50089">
    <property type="entry name" value="ZF_RING_2"/>
    <property type="match status" value="2"/>
</dbReference>
<feature type="transmembrane region" description="Helical" evidence="2">
    <location>
        <begin position="161"/>
        <end position="180"/>
    </location>
</feature>
<dbReference type="SMART" id="SM00184">
    <property type="entry name" value="RING"/>
    <property type="match status" value="2"/>
</dbReference>
<name>A0AAU9RZ08_THLAR</name>
<keyword evidence="5" id="KW-1185">Reference proteome</keyword>
<proteinExistence type="predicted"/>
<dbReference type="InterPro" id="IPR001841">
    <property type="entry name" value="Znf_RING"/>
</dbReference>
<evidence type="ECO:0000313" key="5">
    <source>
        <dbReference type="Proteomes" id="UP000836841"/>
    </source>
</evidence>
<dbReference type="PANTHER" id="PTHR45676">
    <property type="entry name" value="RING-H2 FINGER PROTEIN ATL51-RELATED"/>
    <property type="match status" value="1"/>
</dbReference>
<dbReference type="GO" id="GO:0008270">
    <property type="term" value="F:zinc ion binding"/>
    <property type="evidence" value="ECO:0007669"/>
    <property type="project" value="UniProtKB-KW"/>
</dbReference>
<evidence type="ECO:0000259" key="3">
    <source>
        <dbReference type="PROSITE" id="PS50089"/>
    </source>
</evidence>
<dbReference type="SUPFAM" id="SSF57850">
    <property type="entry name" value="RING/U-box"/>
    <property type="match status" value="2"/>
</dbReference>
<keyword evidence="1" id="KW-0479">Metal-binding</keyword>
<keyword evidence="2" id="KW-0472">Membrane</keyword>
<dbReference type="PROSITE" id="PS51257">
    <property type="entry name" value="PROKAR_LIPOPROTEIN"/>
    <property type="match status" value="1"/>
</dbReference>
<accession>A0AAU9RZ08</accession>
<dbReference type="Pfam" id="PF13639">
    <property type="entry name" value="zf-RING_2"/>
    <property type="match status" value="2"/>
</dbReference>
<sequence length="300" mass="33347">MNGQIKPEIIVMMVFVVFFALLGCIIKCCEGFHHVYGRSDDEHGVIIITIEKLVGVNPSVLRSISVVDFNSQDFKDGVECVVCLSELADGDRARVLPSCNHWFHADCIDSWFQSHFTCPICRKIVGSAQQLVLPKITIEPSDFLTNPPPNTGTAMDDDLKVLFELAIVLALYCGALWCLCRLESYLRNYNLPTQPPRSFHDLIKNIEPSGNYKPPAPRPIPVVTFNSRHFKDGIQCVVCLSELAEGDKARVLPSCNHCFHADCIDQWLQSNSSCPVCRNNNIGRLILSNGEVVIDILGGT</sequence>
<gene>
    <name evidence="4" type="ORF">TAV2_LOCUS11157</name>
</gene>
<keyword evidence="1" id="KW-0863">Zinc-finger</keyword>
<organism evidence="4 5">
    <name type="scientific">Thlaspi arvense</name>
    <name type="common">Field penny-cress</name>
    <dbReference type="NCBI Taxonomy" id="13288"/>
    <lineage>
        <taxon>Eukaryota</taxon>
        <taxon>Viridiplantae</taxon>
        <taxon>Streptophyta</taxon>
        <taxon>Embryophyta</taxon>
        <taxon>Tracheophyta</taxon>
        <taxon>Spermatophyta</taxon>
        <taxon>Magnoliopsida</taxon>
        <taxon>eudicotyledons</taxon>
        <taxon>Gunneridae</taxon>
        <taxon>Pentapetalae</taxon>
        <taxon>rosids</taxon>
        <taxon>malvids</taxon>
        <taxon>Brassicales</taxon>
        <taxon>Brassicaceae</taxon>
        <taxon>Thlaspideae</taxon>
        <taxon>Thlaspi</taxon>
    </lineage>
</organism>
<evidence type="ECO:0000256" key="1">
    <source>
        <dbReference type="PROSITE-ProRule" id="PRU00175"/>
    </source>
</evidence>
<dbReference type="EMBL" id="OU466859">
    <property type="protein sequence ID" value="CAH2053725.1"/>
    <property type="molecule type" value="Genomic_DNA"/>
</dbReference>
<dbReference type="AlphaFoldDB" id="A0AAU9RZ08"/>
<evidence type="ECO:0000313" key="4">
    <source>
        <dbReference type="EMBL" id="CAH2053725.1"/>
    </source>
</evidence>
<keyword evidence="2" id="KW-1133">Transmembrane helix</keyword>
<dbReference type="Proteomes" id="UP000836841">
    <property type="component" value="Chromosome 3"/>
</dbReference>
<dbReference type="PANTHER" id="PTHR45676:SF184">
    <property type="entry name" value="GENOME ASSEMBLY, CHROMOSOME: A02"/>
    <property type="match status" value="1"/>
</dbReference>
<reference evidence="4 5" key="1">
    <citation type="submission" date="2022-03" db="EMBL/GenBank/DDBJ databases">
        <authorList>
            <person name="Nunn A."/>
            <person name="Chopra R."/>
            <person name="Nunn A."/>
            <person name="Contreras Garrido A."/>
        </authorList>
    </citation>
    <scope>NUCLEOTIDE SEQUENCE [LARGE SCALE GENOMIC DNA]</scope>
</reference>